<dbReference type="Pfam" id="PF00582">
    <property type="entry name" value="Usp"/>
    <property type="match status" value="1"/>
</dbReference>
<feature type="transmembrane region" description="Helical" evidence="5">
    <location>
        <begin position="7"/>
        <end position="36"/>
    </location>
</feature>
<evidence type="ECO:0000259" key="6">
    <source>
        <dbReference type="Pfam" id="PF00582"/>
    </source>
</evidence>
<keyword evidence="3 5" id="KW-1133">Transmembrane helix</keyword>
<feature type="transmembrane region" description="Helical" evidence="5">
    <location>
        <begin position="245"/>
        <end position="264"/>
    </location>
</feature>
<dbReference type="InterPro" id="IPR051843">
    <property type="entry name" value="CPA1_transporter"/>
</dbReference>
<name>A0ABR9V7N6_9CHRO</name>
<dbReference type="SUPFAM" id="SSF52402">
    <property type="entry name" value="Adenine nucleotide alpha hydrolases-like"/>
    <property type="match status" value="1"/>
</dbReference>
<comment type="caution">
    <text evidence="8">The sequence shown here is derived from an EMBL/GenBank/DDBJ whole genome shotgun (WGS) entry which is preliminary data.</text>
</comment>
<keyword evidence="2 5" id="KW-0812">Transmembrane</keyword>
<reference evidence="8 9" key="1">
    <citation type="submission" date="2020-10" db="EMBL/GenBank/DDBJ databases">
        <authorList>
            <person name="Castelo-Branco R."/>
            <person name="Eusebio N."/>
            <person name="Adriana R."/>
            <person name="Vieira A."/>
            <person name="Brugerolle De Fraissinette N."/>
            <person name="Rezende De Castro R."/>
            <person name="Schneider M.P."/>
            <person name="Vasconcelos V."/>
            <person name="Leao P.N."/>
        </authorList>
    </citation>
    <scope>NUCLEOTIDE SEQUENCE [LARGE SCALE GENOMIC DNA]</scope>
    <source>
        <strain evidence="8 9">LEGE 03274</strain>
    </source>
</reference>
<dbReference type="Gene3D" id="3.40.50.620">
    <property type="entry name" value="HUPs"/>
    <property type="match status" value="1"/>
</dbReference>
<proteinExistence type="predicted"/>
<sequence>MLVDFVLILVCGFFGGIIIDKFKIPALVGMILIGIMLGSQGMDILSPSTLKSADNFRTLAVMIILMKAGLGLDRQKLQKQGQVALKLGFLPAICEMVIITFLSIYLLNFDILTGLLLGCILAAESPAVIVPGMLRLKSLGWGVKKGIPDAILTGSALSDVLLLLIFSLLITFLSGENALNFEALPWLFLQLISQIIVGIFFGWLLAKILIWILVKQKVSQGGVYDTLITASLSLLLVLFSHEYPFFSGYLAVMSCGFFLIEFASPLARRLRQGFDVLWRVAQIFLFVLLGANIQLNVLGNTLGIGLLIILVGTLVGRMLGWYLSTWGSNWSGKEKLFLLPANSAKATVQAAVGAIPLSLGIDGGEEILAIASLSILVTAPLGAWAIPTFAPRLLQRGEVDATKVIIEGNITILSAIDDSTQTQAVLTKTAAMARRSDAQVIVLHVIPDDKSSDVNALKLVTRKVLADIDHQFLVREGSTAQQILTIAQDYGVSEIVMGKRNVDNIFVGSISRYVLENSLIPVMIIDN</sequence>
<evidence type="ECO:0000256" key="1">
    <source>
        <dbReference type="ARBA" id="ARBA00004141"/>
    </source>
</evidence>
<dbReference type="Proteomes" id="UP000654604">
    <property type="component" value="Unassembled WGS sequence"/>
</dbReference>
<keyword evidence="9" id="KW-1185">Reference proteome</keyword>
<dbReference type="InterPro" id="IPR006153">
    <property type="entry name" value="Cation/H_exchanger_TM"/>
</dbReference>
<feature type="transmembrane region" description="Helical" evidence="5">
    <location>
        <begin position="56"/>
        <end position="72"/>
    </location>
</feature>
<dbReference type="CDD" id="cd00293">
    <property type="entry name" value="USP-like"/>
    <property type="match status" value="1"/>
</dbReference>
<organism evidence="8 9">
    <name type="scientific">Cyanobacterium stanieri LEGE 03274</name>
    <dbReference type="NCBI Taxonomy" id="1828756"/>
    <lineage>
        <taxon>Bacteria</taxon>
        <taxon>Bacillati</taxon>
        <taxon>Cyanobacteriota</taxon>
        <taxon>Cyanophyceae</taxon>
        <taxon>Oscillatoriophycideae</taxon>
        <taxon>Chroococcales</taxon>
        <taxon>Geminocystaceae</taxon>
        <taxon>Cyanobacterium</taxon>
    </lineage>
</organism>
<evidence type="ECO:0000256" key="5">
    <source>
        <dbReference type="SAM" id="Phobius"/>
    </source>
</evidence>
<dbReference type="EMBL" id="JADEWC010000018">
    <property type="protein sequence ID" value="MBE9222829.1"/>
    <property type="molecule type" value="Genomic_DNA"/>
</dbReference>
<dbReference type="InterPro" id="IPR038770">
    <property type="entry name" value="Na+/solute_symporter_sf"/>
</dbReference>
<evidence type="ECO:0000256" key="2">
    <source>
        <dbReference type="ARBA" id="ARBA00022692"/>
    </source>
</evidence>
<feature type="transmembrane region" description="Helical" evidence="5">
    <location>
        <begin position="221"/>
        <end position="239"/>
    </location>
</feature>
<comment type="subcellular location">
    <subcellularLocation>
        <location evidence="1">Membrane</location>
        <topology evidence="1">Multi-pass membrane protein</topology>
    </subcellularLocation>
</comment>
<feature type="transmembrane region" description="Helical" evidence="5">
    <location>
        <begin position="84"/>
        <end position="105"/>
    </location>
</feature>
<evidence type="ECO:0000256" key="3">
    <source>
        <dbReference type="ARBA" id="ARBA00022989"/>
    </source>
</evidence>
<dbReference type="Pfam" id="PF00999">
    <property type="entry name" value="Na_H_Exchanger"/>
    <property type="match status" value="1"/>
</dbReference>
<dbReference type="InterPro" id="IPR014729">
    <property type="entry name" value="Rossmann-like_a/b/a_fold"/>
</dbReference>
<evidence type="ECO:0000259" key="7">
    <source>
        <dbReference type="Pfam" id="PF00999"/>
    </source>
</evidence>
<evidence type="ECO:0000256" key="4">
    <source>
        <dbReference type="ARBA" id="ARBA00023136"/>
    </source>
</evidence>
<evidence type="ECO:0000313" key="8">
    <source>
        <dbReference type="EMBL" id="MBE9222829.1"/>
    </source>
</evidence>
<dbReference type="Gene3D" id="1.20.1530.20">
    <property type="match status" value="1"/>
</dbReference>
<feature type="transmembrane region" description="Helical" evidence="5">
    <location>
        <begin position="276"/>
        <end position="295"/>
    </location>
</feature>
<feature type="domain" description="UspA" evidence="6">
    <location>
        <begin position="411"/>
        <end position="525"/>
    </location>
</feature>
<dbReference type="PANTHER" id="PTHR31102">
    <property type="match status" value="1"/>
</dbReference>
<dbReference type="RefSeq" id="WP_193800980.1">
    <property type="nucleotide sequence ID" value="NZ_JADEWC010000018.1"/>
</dbReference>
<protein>
    <submittedName>
        <fullName evidence="8">Cation:proton antiporter</fullName>
    </submittedName>
</protein>
<feature type="transmembrane region" description="Helical" evidence="5">
    <location>
        <begin position="151"/>
        <end position="174"/>
    </location>
</feature>
<keyword evidence="4 5" id="KW-0472">Membrane</keyword>
<feature type="transmembrane region" description="Helical" evidence="5">
    <location>
        <begin position="186"/>
        <end position="214"/>
    </location>
</feature>
<feature type="transmembrane region" description="Helical" evidence="5">
    <location>
        <begin position="111"/>
        <end position="130"/>
    </location>
</feature>
<accession>A0ABR9V7N6</accession>
<feature type="transmembrane region" description="Helical" evidence="5">
    <location>
        <begin position="301"/>
        <end position="324"/>
    </location>
</feature>
<dbReference type="PANTHER" id="PTHR31102:SF1">
    <property type="entry name" value="CATION_H+ EXCHANGER DOMAIN-CONTAINING PROTEIN"/>
    <property type="match status" value="1"/>
</dbReference>
<gene>
    <name evidence="8" type="ORF">IQ215_08980</name>
</gene>
<feature type="domain" description="Cation/H+ exchanger transmembrane" evidence="7">
    <location>
        <begin position="13"/>
        <end position="382"/>
    </location>
</feature>
<evidence type="ECO:0000313" key="9">
    <source>
        <dbReference type="Proteomes" id="UP000654604"/>
    </source>
</evidence>
<dbReference type="InterPro" id="IPR006016">
    <property type="entry name" value="UspA"/>
</dbReference>